<feature type="compositionally biased region" description="Low complexity" evidence="1">
    <location>
        <begin position="88"/>
        <end position="106"/>
    </location>
</feature>
<feature type="region of interest" description="Disordered" evidence="1">
    <location>
        <begin position="86"/>
        <end position="106"/>
    </location>
</feature>
<protein>
    <recommendedName>
        <fullName evidence="4">Ppx/GppA phosphatase domain-containing protein</fullName>
    </recommendedName>
</protein>
<dbReference type="RefSeq" id="WP_211337547.1">
    <property type="nucleotide sequence ID" value="NZ_QGHB01000010.1"/>
</dbReference>
<proteinExistence type="predicted"/>
<evidence type="ECO:0000256" key="1">
    <source>
        <dbReference type="SAM" id="MobiDB-lite"/>
    </source>
</evidence>
<evidence type="ECO:0000313" key="3">
    <source>
        <dbReference type="Proteomes" id="UP000246005"/>
    </source>
</evidence>
<dbReference type="InterPro" id="IPR043129">
    <property type="entry name" value="ATPase_NBD"/>
</dbReference>
<reference evidence="2 3" key="1">
    <citation type="submission" date="2018-05" db="EMBL/GenBank/DDBJ databases">
        <title>Genomic Encyclopedia of Type Strains, Phase IV (KMG-IV): sequencing the most valuable type-strain genomes for metagenomic binning, comparative biology and taxonomic classification.</title>
        <authorList>
            <person name="Goeker M."/>
        </authorList>
    </citation>
    <scope>NUCLEOTIDE SEQUENCE [LARGE SCALE GENOMIC DNA]</scope>
    <source>
        <strain evidence="2 3">DSM 45480</strain>
    </source>
</reference>
<evidence type="ECO:0000313" key="2">
    <source>
        <dbReference type="EMBL" id="PWK83617.1"/>
    </source>
</evidence>
<dbReference type="SUPFAM" id="SSF53067">
    <property type="entry name" value="Actin-like ATPase domain"/>
    <property type="match status" value="1"/>
</dbReference>
<name>A0A316HUJ9_9PSEU</name>
<dbReference type="EMBL" id="QGHB01000010">
    <property type="protein sequence ID" value="PWK83617.1"/>
    <property type="molecule type" value="Genomic_DNA"/>
</dbReference>
<evidence type="ECO:0008006" key="4">
    <source>
        <dbReference type="Google" id="ProtNLM"/>
    </source>
</evidence>
<accession>A0A316HUJ9</accession>
<dbReference type="Gene3D" id="3.30.420.40">
    <property type="match status" value="1"/>
</dbReference>
<comment type="caution">
    <text evidence="2">The sequence shown here is derived from an EMBL/GenBank/DDBJ whole genome shotgun (WGS) entry which is preliminary data.</text>
</comment>
<dbReference type="Proteomes" id="UP000246005">
    <property type="component" value="Unassembled WGS sequence"/>
</dbReference>
<sequence length="106" mass="10591">MRLGVLDIGSNSAQLQIVDVRPGAPPLPAHAVKEPTLLGEEILPDGSISDDGVGRVVRAVADAVTAAARHGVDQLYPFATSAVRDGRSASAASSGSSASGRSSSLG</sequence>
<gene>
    <name evidence="2" type="ORF">C8D88_11073</name>
</gene>
<dbReference type="AlphaFoldDB" id="A0A316HUJ9"/>
<organism evidence="2 3">
    <name type="scientific">Lentzea atacamensis</name>
    <dbReference type="NCBI Taxonomy" id="531938"/>
    <lineage>
        <taxon>Bacteria</taxon>
        <taxon>Bacillati</taxon>
        <taxon>Actinomycetota</taxon>
        <taxon>Actinomycetes</taxon>
        <taxon>Pseudonocardiales</taxon>
        <taxon>Pseudonocardiaceae</taxon>
        <taxon>Lentzea</taxon>
    </lineage>
</organism>